<evidence type="ECO:0000259" key="2">
    <source>
        <dbReference type="SMART" id="SM00387"/>
    </source>
</evidence>
<gene>
    <name evidence="3" type="ORF">LIP_1904</name>
</gene>
<dbReference type="Pfam" id="PF02518">
    <property type="entry name" value="HATPase_c"/>
    <property type="match status" value="1"/>
</dbReference>
<dbReference type="CDD" id="cd16934">
    <property type="entry name" value="HATPase_RsbT-like"/>
    <property type="match status" value="1"/>
</dbReference>
<keyword evidence="1 3" id="KW-0723">Serine/threonine-protein kinase</keyword>
<protein>
    <submittedName>
        <fullName evidence="3">Serine/threonine protein kinase</fullName>
    </submittedName>
</protein>
<dbReference type="InterPro" id="IPR050267">
    <property type="entry name" value="Anti-sigma-factor_SerPK"/>
</dbReference>
<organism evidence="3 4">
    <name type="scientific">Limnochorda pilosa</name>
    <dbReference type="NCBI Taxonomy" id="1555112"/>
    <lineage>
        <taxon>Bacteria</taxon>
        <taxon>Bacillati</taxon>
        <taxon>Bacillota</taxon>
        <taxon>Limnochordia</taxon>
        <taxon>Limnochordales</taxon>
        <taxon>Limnochordaceae</taxon>
        <taxon>Limnochorda</taxon>
    </lineage>
</organism>
<evidence type="ECO:0000256" key="1">
    <source>
        <dbReference type="ARBA" id="ARBA00022527"/>
    </source>
</evidence>
<dbReference type="KEGG" id="lpil:LIP_1904"/>
<dbReference type="RefSeq" id="WP_082726066.1">
    <property type="nucleotide sequence ID" value="NZ_AP014924.1"/>
</dbReference>
<evidence type="ECO:0000313" key="4">
    <source>
        <dbReference type="Proteomes" id="UP000065807"/>
    </source>
</evidence>
<dbReference type="AlphaFoldDB" id="A0A0K2SKX1"/>
<reference evidence="4" key="1">
    <citation type="submission" date="2015-07" db="EMBL/GenBank/DDBJ databases">
        <title>Complete genome sequence and phylogenetic analysis of Limnochorda pilosa.</title>
        <authorList>
            <person name="Watanabe M."/>
            <person name="Kojima H."/>
            <person name="Fukui M."/>
        </authorList>
    </citation>
    <scope>NUCLEOTIDE SEQUENCE [LARGE SCALE GENOMIC DNA]</scope>
    <source>
        <strain evidence="4">HC45</strain>
    </source>
</reference>
<dbReference type="STRING" id="1555112.LIP_1904"/>
<dbReference type="EMBL" id="AP014924">
    <property type="protein sequence ID" value="BAS27745.1"/>
    <property type="molecule type" value="Genomic_DNA"/>
</dbReference>
<proteinExistence type="predicted"/>
<reference evidence="4" key="2">
    <citation type="journal article" date="2016" name="Int. J. Syst. Evol. Microbiol.">
        <title>Complete genome sequence and cell structure of Limnochorda pilosa, a Gram-negative spore-former within the phylum Firmicutes.</title>
        <authorList>
            <person name="Watanabe M."/>
            <person name="Kojima H."/>
            <person name="Fukui M."/>
        </authorList>
    </citation>
    <scope>NUCLEOTIDE SEQUENCE [LARGE SCALE GENOMIC DNA]</scope>
    <source>
        <strain evidence="4">HC45</strain>
    </source>
</reference>
<keyword evidence="4" id="KW-1185">Reference proteome</keyword>
<dbReference type="InterPro" id="IPR003594">
    <property type="entry name" value="HATPase_dom"/>
</dbReference>
<keyword evidence="3" id="KW-0418">Kinase</keyword>
<evidence type="ECO:0000313" key="3">
    <source>
        <dbReference type="EMBL" id="BAS27745.1"/>
    </source>
</evidence>
<sequence length="145" mass="15609">MAARAGKVDVRKRVIEIRIEGQDQVVIVTARGAVRELARELGFGVVDQTRIATAVSEIVRNAVQYAGEGHIEFRVLEGEARLGLEIVVSDRGPGIPDVGRVLEGGFSTADGFGRGVSGARALVDDFTLDSLPGQGTRVRMRKWLP</sequence>
<dbReference type="OrthoDB" id="9799195at2"/>
<feature type="domain" description="Histidine kinase/HSP90-like ATPase" evidence="2">
    <location>
        <begin position="46"/>
        <end position="145"/>
    </location>
</feature>
<dbReference type="SUPFAM" id="SSF55874">
    <property type="entry name" value="ATPase domain of HSP90 chaperone/DNA topoisomerase II/histidine kinase"/>
    <property type="match status" value="1"/>
</dbReference>
<dbReference type="GO" id="GO:0004674">
    <property type="term" value="F:protein serine/threonine kinase activity"/>
    <property type="evidence" value="ECO:0007669"/>
    <property type="project" value="UniProtKB-KW"/>
</dbReference>
<name>A0A0K2SKX1_LIMPI</name>
<dbReference type="SMART" id="SM00387">
    <property type="entry name" value="HATPase_c"/>
    <property type="match status" value="1"/>
</dbReference>
<dbReference type="InterPro" id="IPR036890">
    <property type="entry name" value="HATPase_C_sf"/>
</dbReference>
<accession>A0A0K2SKX1</accession>
<keyword evidence="3" id="KW-0808">Transferase</keyword>
<dbReference type="PANTHER" id="PTHR35526:SF3">
    <property type="entry name" value="ANTI-SIGMA-F FACTOR RSBW"/>
    <property type="match status" value="1"/>
</dbReference>
<dbReference type="Gene3D" id="3.30.565.10">
    <property type="entry name" value="Histidine kinase-like ATPase, C-terminal domain"/>
    <property type="match status" value="1"/>
</dbReference>
<dbReference type="Proteomes" id="UP000065807">
    <property type="component" value="Chromosome"/>
</dbReference>
<dbReference type="PANTHER" id="PTHR35526">
    <property type="entry name" value="ANTI-SIGMA-F FACTOR RSBW-RELATED"/>
    <property type="match status" value="1"/>
</dbReference>